<evidence type="ECO:0000256" key="10">
    <source>
        <dbReference type="PROSITE-ProRule" id="PRU10141"/>
    </source>
</evidence>
<accession>A0A2P6V8J9</accession>
<dbReference type="InterPro" id="IPR006553">
    <property type="entry name" value="Leu-rich_rpt_Cys-con_subtyp"/>
</dbReference>
<dbReference type="InterPro" id="IPR003527">
    <property type="entry name" value="MAP_kinase_CS"/>
</dbReference>
<dbReference type="GO" id="GO:0005930">
    <property type="term" value="C:axoneme"/>
    <property type="evidence" value="ECO:0007669"/>
    <property type="project" value="UniProtKB-SubCell"/>
</dbReference>
<dbReference type="Pfam" id="PF13516">
    <property type="entry name" value="LRR_6"/>
    <property type="match status" value="1"/>
</dbReference>
<dbReference type="Gene3D" id="3.30.200.20">
    <property type="entry name" value="Phosphorylase Kinase, domain 1"/>
    <property type="match status" value="1"/>
</dbReference>
<feature type="compositionally biased region" description="Low complexity" evidence="12">
    <location>
        <begin position="762"/>
        <end position="785"/>
    </location>
</feature>
<dbReference type="SUPFAM" id="SSF56112">
    <property type="entry name" value="Protein kinase-like (PK-like)"/>
    <property type="match status" value="1"/>
</dbReference>
<dbReference type="InterPro" id="IPR001611">
    <property type="entry name" value="Leu-rich_rpt"/>
</dbReference>
<evidence type="ECO:0000256" key="1">
    <source>
        <dbReference type="ARBA" id="ARBA00004430"/>
    </source>
</evidence>
<dbReference type="STRING" id="554055.A0A2P6V8J9"/>
<comment type="cofactor">
    <cofactor evidence="11">
        <name>Mg(2+)</name>
        <dbReference type="ChEBI" id="CHEBI:18420"/>
    </cofactor>
</comment>
<dbReference type="SUPFAM" id="SSF52047">
    <property type="entry name" value="RNI-like"/>
    <property type="match status" value="1"/>
</dbReference>
<protein>
    <recommendedName>
        <fullName evidence="11">Mitogen-activated protein kinase</fullName>
        <ecNumber evidence="11">2.7.11.24</ecNumber>
    </recommendedName>
</protein>
<dbReference type="FunFam" id="1.10.510.10:FF:000013">
    <property type="entry name" value="Mitogen-activated protein kinase"/>
    <property type="match status" value="1"/>
</dbReference>
<dbReference type="EMBL" id="LHPF02000020">
    <property type="protein sequence ID" value="PSC70416.1"/>
    <property type="molecule type" value="Genomic_DNA"/>
</dbReference>
<evidence type="ECO:0000256" key="6">
    <source>
        <dbReference type="ARBA" id="ARBA00022737"/>
    </source>
</evidence>
<dbReference type="SMART" id="SM00367">
    <property type="entry name" value="LRR_CC"/>
    <property type="match status" value="5"/>
</dbReference>
<comment type="subcellular location">
    <subcellularLocation>
        <location evidence="1">Cytoplasm</location>
        <location evidence="1">Cytoskeleton</location>
        <location evidence="1">Cilium axoneme</location>
    </subcellularLocation>
</comment>
<evidence type="ECO:0000256" key="5">
    <source>
        <dbReference type="ARBA" id="ARBA00022679"/>
    </source>
</evidence>
<dbReference type="Gene3D" id="1.10.510.10">
    <property type="entry name" value="Transferase(Phosphotransferase) domain 1"/>
    <property type="match status" value="1"/>
</dbReference>
<sequence>MSSQNIPVQKECSVPGKACYSVWRTTFEVDQKYAPIKAVGKGAYGVVCSAKNAETGEKVAIKKITNAFENLVDARRTLREMKLLRELRHENVIAVRDIMRPASQDHNDVYIVYELMDTDLHQIIRSSQPLSDDHFQYFVYQILRGLKYIHSAAVLHRDLKPSNLLLNATCDLKICDFGLARTSTESNNFMTEYVVTRWYRAPELLLSCDSYDASIDVWSVGCILAELLQRRPLFPGKDYIDQLKLIIRTLGTPTDDELGFISAPKARAYIKALATVERADLSKLFPGANPQAVDLLSRMLQFDPRRRISVSEALAHPWLAQLHEAAAEPTAPGAFKFDFEEQELDEAASLACWHLLDWGSASRGARRSDAAVPALRRSIECWWGRRLTEFDAGTGCPTFRELLTDDTLGLVARCAPRLQSLRLWGCQRITDGGLKRLAAAAPPLRSFSLQWCGGGVCLEGLRAVVRACPRLESLSISCGQESVSLRSVGDAFASELAAHCPLLSRLELSDTAVGDEGLAALAAAFGPRLRYLALNYSPGWSGAALARLVGACPLLESFSAVRSPGVSDDALGTLGALCPRLVAVCVDRCRRVTLDGVMRLVNAASSAADGGGGGGGGGFVGPLRRVQLAGVYAQSPPGQQLFFGHWAAARDLLAGAPEPVAPMAPQAAAAAAAEAQAVAPEPAVAGADAAATAQAAVTCPDDDVPPTKEFSCELQKAWGKCDKCWLVRQGFCRNTCGLCGVDVATAPCYEDALATGQTAADANPAQAGSAPAATAPSTASATTEAETVPHNGPLLSAECRKVQLAIRDGASIADAAVERCGQALALATNGGTALAHAADGGEATSQADGPAVAATSATPGKVTAAVTAGPGGSAAGVARG</sequence>
<evidence type="ECO:0000256" key="8">
    <source>
        <dbReference type="ARBA" id="ARBA00022777"/>
    </source>
</evidence>
<feature type="domain" description="Protein kinase" evidence="13">
    <location>
        <begin position="33"/>
        <end position="319"/>
    </location>
</feature>
<evidence type="ECO:0000256" key="11">
    <source>
        <dbReference type="RuleBase" id="RU361165"/>
    </source>
</evidence>
<keyword evidence="11" id="KW-0460">Magnesium</keyword>
<dbReference type="InterPro" id="IPR032675">
    <property type="entry name" value="LRR_dom_sf"/>
</dbReference>
<keyword evidence="6" id="KW-0677">Repeat</keyword>
<dbReference type="Gene3D" id="3.80.10.10">
    <property type="entry name" value="Ribonuclease Inhibitor"/>
    <property type="match status" value="1"/>
</dbReference>
<dbReference type="InterPro" id="IPR017441">
    <property type="entry name" value="Protein_kinase_ATP_BS"/>
</dbReference>
<dbReference type="InterPro" id="IPR011009">
    <property type="entry name" value="Kinase-like_dom_sf"/>
</dbReference>
<evidence type="ECO:0000256" key="9">
    <source>
        <dbReference type="ARBA" id="ARBA00022840"/>
    </source>
</evidence>
<dbReference type="PROSITE" id="PS50011">
    <property type="entry name" value="PROTEIN_KINASE_DOM"/>
    <property type="match status" value="1"/>
</dbReference>
<gene>
    <name evidence="14" type="ORF">C2E20_6235</name>
</gene>
<comment type="similarity">
    <text evidence="11">Belongs to the protein kinase superfamily. Ser/Thr protein kinase family. MAP kinase subfamily.</text>
</comment>
<dbReference type="InterPro" id="IPR050117">
    <property type="entry name" value="MAPK"/>
</dbReference>
<dbReference type="PROSITE" id="PS01351">
    <property type="entry name" value="MAPK"/>
    <property type="match status" value="1"/>
</dbReference>
<dbReference type="EC" id="2.7.11.24" evidence="11"/>
<dbReference type="FunFam" id="3.30.200.20:FF:000046">
    <property type="entry name" value="Mitogen-activated protein kinase"/>
    <property type="match status" value="1"/>
</dbReference>
<keyword evidence="3 11" id="KW-0723">Serine/threonine-protein kinase</keyword>
<dbReference type="Pfam" id="PF00069">
    <property type="entry name" value="Pkinase"/>
    <property type="match status" value="1"/>
</dbReference>
<comment type="activity regulation">
    <text evidence="11">Activated by threonine and tyrosine phosphorylation.</text>
</comment>
<comment type="similarity">
    <text evidence="2">Belongs to the protein kinase superfamily. CMGC Ser/Thr protein kinase family. MAP kinase subfamily.</text>
</comment>
<evidence type="ECO:0000313" key="14">
    <source>
        <dbReference type="EMBL" id="PSC70416.1"/>
    </source>
</evidence>
<evidence type="ECO:0000256" key="2">
    <source>
        <dbReference type="ARBA" id="ARBA00008832"/>
    </source>
</evidence>
<dbReference type="PROSITE" id="PS00107">
    <property type="entry name" value="PROTEIN_KINASE_ATP"/>
    <property type="match status" value="1"/>
</dbReference>
<keyword evidence="7 10" id="KW-0547">Nucleotide-binding</keyword>
<dbReference type="Proteomes" id="UP000239649">
    <property type="component" value="Unassembled WGS sequence"/>
</dbReference>
<evidence type="ECO:0000256" key="4">
    <source>
        <dbReference type="ARBA" id="ARBA00022614"/>
    </source>
</evidence>
<proteinExistence type="inferred from homology"/>
<dbReference type="GO" id="GO:0004707">
    <property type="term" value="F:MAP kinase activity"/>
    <property type="evidence" value="ECO:0007669"/>
    <property type="project" value="UniProtKB-EC"/>
</dbReference>
<keyword evidence="8 11" id="KW-0418">Kinase</keyword>
<keyword evidence="9 10" id="KW-0067">ATP-binding</keyword>
<dbReference type="SMART" id="SM00220">
    <property type="entry name" value="S_TKc"/>
    <property type="match status" value="1"/>
</dbReference>
<dbReference type="AlphaFoldDB" id="A0A2P6V8J9"/>
<dbReference type="InterPro" id="IPR000719">
    <property type="entry name" value="Prot_kinase_dom"/>
</dbReference>
<keyword evidence="4" id="KW-0433">Leucine-rich repeat</keyword>
<evidence type="ECO:0000256" key="3">
    <source>
        <dbReference type="ARBA" id="ARBA00022527"/>
    </source>
</evidence>
<keyword evidence="15" id="KW-1185">Reference proteome</keyword>
<reference evidence="14 15" key="1">
    <citation type="journal article" date="2018" name="Plant J.">
        <title>Genome sequences of Chlorella sorokiniana UTEX 1602 and Micractinium conductrix SAG 241.80: implications to maltose excretion by a green alga.</title>
        <authorList>
            <person name="Arriola M.B."/>
            <person name="Velmurugan N."/>
            <person name="Zhang Y."/>
            <person name="Plunkett M.H."/>
            <person name="Hondzo H."/>
            <person name="Barney B.M."/>
        </authorList>
    </citation>
    <scope>NUCLEOTIDE SEQUENCE [LARGE SCALE GENOMIC DNA]</scope>
    <source>
        <strain evidence="14 15">SAG 241.80</strain>
    </source>
</reference>
<evidence type="ECO:0000259" key="13">
    <source>
        <dbReference type="PROSITE" id="PS50011"/>
    </source>
</evidence>
<feature type="binding site" evidence="10">
    <location>
        <position position="63"/>
    </location>
    <ligand>
        <name>ATP</name>
        <dbReference type="ChEBI" id="CHEBI:30616"/>
    </ligand>
</feature>
<dbReference type="PROSITE" id="PS00108">
    <property type="entry name" value="PROTEIN_KINASE_ST"/>
    <property type="match status" value="1"/>
</dbReference>
<dbReference type="InterPro" id="IPR008271">
    <property type="entry name" value="Ser/Thr_kinase_AS"/>
</dbReference>
<evidence type="ECO:0000256" key="12">
    <source>
        <dbReference type="SAM" id="MobiDB-lite"/>
    </source>
</evidence>
<comment type="caution">
    <text evidence="14">The sequence shown here is derived from an EMBL/GenBank/DDBJ whole genome shotgun (WGS) entry which is preliminary data.</text>
</comment>
<dbReference type="OrthoDB" id="192887at2759"/>
<dbReference type="PANTHER" id="PTHR24055">
    <property type="entry name" value="MITOGEN-ACTIVATED PROTEIN KINASE"/>
    <property type="match status" value="1"/>
</dbReference>
<comment type="catalytic activity">
    <reaction evidence="11">
        <text>L-threonyl-[protein] + ATP = O-phospho-L-threonyl-[protein] + ADP + H(+)</text>
        <dbReference type="Rhea" id="RHEA:46608"/>
        <dbReference type="Rhea" id="RHEA-COMP:11060"/>
        <dbReference type="Rhea" id="RHEA-COMP:11605"/>
        <dbReference type="ChEBI" id="CHEBI:15378"/>
        <dbReference type="ChEBI" id="CHEBI:30013"/>
        <dbReference type="ChEBI" id="CHEBI:30616"/>
        <dbReference type="ChEBI" id="CHEBI:61977"/>
        <dbReference type="ChEBI" id="CHEBI:456216"/>
        <dbReference type="EC" id="2.7.11.24"/>
    </reaction>
</comment>
<keyword evidence="5 11" id="KW-0808">Transferase</keyword>
<organism evidence="14 15">
    <name type="scientific">Micractinium conductrix</name>
    <dbReference type="NCBI Taxonomy" id="554055"/>
    <lineage>
        <taxon>Eukaryota</taxon>
        <taxon>Viridiplantae</taxon>
        <taxon>Chlorophyta</taxon>
        <taxon>core chlorophytes</taxon>
        <taxon>Trebouxiophyceae</taxon>
        <taxon>Chlorellales</taxon>
        <taxon>Chlorellaceae</taxon>
        <taxon>Chlorella clade</taxon>
        <taxon>Micractinium</taxon>
    </lineage>
</organism>
<evidence type="ECO:0000313" key="15">
    <source>
        <dbReference type="Proteomes" id="UP000239649"/>
    </source>
</evidence>
<dbReference type="GO" id="GO:0005524">
    <property type="term" value="F:ATP binding"/>
    <property type="evidence" value="ECO:0007669"/>
    <property type="project" value="UniProtKB-UniRule"/>
</dbReference>
<evidence type="ECO:0000256" key="7">
    <source>
        <dbReference type="ARBA" id="ARBA00022741"/>
    </source>
</evidence>
<feature type="region of interest" description="Disordered" evidence="12">
    <location>
        <begin position="762"/>
        <end position="792"/>
    </location>
</feature>
<name>A0A2P6V8J9_9CHLO</name>